<evidence type="ECO:0000256" key="4">
    <source>
        <dbReference type="ARBA" id="ARBA00022692"/>
    </source>
</evidence>
<evidence type="ECO:0000256" key="3">
    <source>
        <dbReference type="ARBA" id="ARBA00022519"/>
    </source>
</evidence>
<feature type="transmembrane region" description="Helical" evidence="7">
    <location>
        <begin position="220"/>
        <end position="240"/>
    </location>
</feature>
<feature type="transmembrane region" description="Helical" evidence="7">
    <location>
        <begin position="142"/>
        <end position="161"/>
    </location>
</feature>
<name>A0ABW8NDV4_9GAMM</name>
<dbReference type="PANTHER" id="PTHR43066:SF26">
    <property type="entry name" value="RHOMBOID PROTEASE GLPG"/>
    <property type="match status" value="1"/>
</dbReference>
<dbReference type="InterPro" id="IPR022764">
    <property type="entry name" value="Peptidase_S54_rhomboid_dom"/>
</dbReference>
<evidence type="ECO:0000256" key="5">
    <source>
        <dbReference type="ARBA" id="ARBA00022989"/>
    </source>
</evidence>
<feature type="transmembrane region" description="Helical" evidence="7">
    <location>
        <begin position="197"/>
        <end position="213"/>
    </location>
</feature>
<protein>
    <submittedName>
        <fullName evidence="10">Rhomboid family intramembrane serine protease</fullName>
        <ecNumber evidence="10">3.4.21.105</ecNumber>
    </submittedName>
</protein>
<keyword evidence="10" id="KW-0456">Lyase</keyword>
<dbReference type="Gene3D" id="1.20.1540.10">
    <property type="entry name" value="Rhomboid-like"/>
    <property type="match status" value="1"/>
</dbReference>
<dbReference type="RefSeq" id="WP_369857522.1">
    <property type="nucleotide sequence ID" value="NZ_JBBKTX010000002.1"/>
</dbReference>
<dbReference type="GO" id="GO:0008233">
    <property type="term" value="F:peptidase activity"/>
    <property type="evidence" value="ECO:0007669"/>
    <property type="project" value="UniProtKB-KW"/>
</dbReference>
<keyword evidence="11" id="KW-1185">Reference proteome</keyword>
<dbReference type="Pfam" id="PF01694">
    <property type="entry name" value="Rhomboid"/>
    <property type="match status" value="1"/>
</dbReference>
<accession>A0ABW8NDV4</accession>
<keyword evidence="2" id="KW-1003">Cell membrane</keyword>
<dbReference type="GO" id="GO:0006508">
    <property type="term" value="P:proteolysis"/>
    <property type="evidence" value="ECO:0007669"/>
    <property type="project" value="UniProtKB-KW"/>
</dbReference>
<keyword evidence="5 7" id="KW-1133">Transmembrane helix</keyword>
<dbReference type="Pfam" id="PF16733">
    <property type="entry name" value="NRho"/>
    <property type="match status" value="1"/>
</dbReference>
<dbReference type="EMBL" id="JBBKTX010000002">
    <property type="protein sequence ID" value="MFK4751129.1"/>
    <property type="molecule type" value="Genomic_DNA"/>
</dbReference>
<feature type="transmembrane region" description="Helical" evidence="7">
    <location>
        <begin position="173"/>
        <end position="191"/>
    </location>
</feature>
<evidence type="ECO:0000256" key="1">
    <source>
        <dbReference type="ARBA" id="ARBA00004141"/>
    </source>
</evidence>
<dbReference type="InterPro" id="IPR031976">
    <property type="entry name" value="NRho"/>
</dbReference>
<feature type="transmembrane region" description="Helical" evidence="7">
    <location>
        <begin position="76"/>
        <end position="103"/>
    </location>
</feature>
<evidence type="ECO:0000313" key="11">
    <source>
        <dbReference type="Proteomes" id="UP001620597"/>
    </source>
</evidence>
<keyword evidence="4 7" id="KW-0812">Transmembrane</keyword>
<dbReference type="InterPro" id="IPR038244">
    <property type="entry name" value="NRho_sf"/>
</dbReference>
<dbReference type="Proteomes" id="UP001620597">
    <property type="component" value="Unassembled WGS sequence"/>
</dbReference>
<feature type="domain" description="Peptidase S54 rhomboid" evidence="8">
    <location>
        <begin position="138"/>
        <end position="270"/>
    </location>
</feature>
<evidence type="ECO:0000259" key="9">
    <source>
        <dbReference type="Pfam" id="PF16733"/>
    </source>
</evidence>
<feature type="transmembrane region" description="Helical" evidence="7">
    <location>
        <begin position="252"/>
        <end position="271"/>
    </location>
</feature>
<evidence type="ECO:0000256" key="7">
    <source>
        <dbReference type="SAM" id="Phobius"/>
    </source>
</evidence>
<organism evidence="10 11">
    <name type="scientific">Oceanobacter antarcticus</name>
    <dbReference type="NCBI Taxonomy" id="3133425"/>
    <lineage>
        <taxon>Bacteria</taxon>
        <taxon>Pseudomonadati</taxon>
        <taxon>Pseudomonadota</taxon>
        <taxon>Gammaproteobacteria</taxon>
        <taxon>Oceanospirillales</taxon>
        <taxon>Oceanospirillaceae</taxon>
        <taxon>Oceanobacter</taxon>
    </lineage>
</organism>
<keyword evidence="10" id="KW-0378">Hydrolase</keyword>
<comment type="subcellular location">
    <subcellularLocation>
        <location evidence="1">Membrane</location>
        <topology evidence="1">Multi-pass membrane protein</topology>
    </subcellularLocation>
</comment>
<comment type="caution">
    <text evidence="10">The sequence shown here is derived from an EMBL/GenBank/DDBJ whole genome shotgun (WGS) entry which is preliminary data.</text>
</comment>
<keyword evidence="6 7" id="KW-0472">Membrane</keyword>
<sequence length="281" mass="31242">MEALLVLVAGATVDLSPITQQLWAHRIAHRVVMVDGQQHIYLANPADIPQVRAWVEQWREGQLDAPEIEPVSTRPLVSLILMLTRIPVTLGVSVLLVLIFGWMQLSTDWLPWVRPGDGLWPDQRLNFAAYLDIGLLAWLKPLLVHFSLMHLVFNGMWWWILGRNVEQHDGSRMLLLLTLLTGLVGNVAQWWYSGPGFGGLSGVTLGLLGWIGWRQYQRKIAYSVPPMLLPVMAGWLLLTMMGDTLVPGLTGIAHGAHLGGLISGMLLATVWPARRPATPNT</sequence>
<gene>
    <name evidence="10" type="ORF">WG929_01785</name>
</gene>
<dbReference type="InterPro" id="IPR035952">
    <property type="entry name" value="Rhomboid-like_sf"/>
</dbReference>
<dbReference type="SUPFAM" id="SSF144091">
    <property type="entry name" value="Rhomboid-like"/>
    <property type="match status" value="1"/>
</dbReference>
<proteinExistence type="predicted"/>
<evidence type="ECO:0000259" key="8">
    <source>
        <dbReference type="Pfam" id="PF01694"/>
    </source>
</evidence>
<reference evidence="10 11" key="1">
    <citation type="submission" date="2024-03" db="EMBL/GenBank/DDBJ databases">
        <title>High-quality draft genome sequence of Oceanobacter sp. wDCs-4.</title>
        <authorList>
            <person name="Dong C."/>
        </authorList>
    </citation>
    <scope>NUCLEOTIDE SEQUENCE [LARGE SCALE GENOMIC DNA]</scope>
    <source>
        <strain evidence="11">wDCs-4</strain>
    </source>
</reference>
<dbReference type="PANTHER" id="PTHR43066">
    <property type="entry name" value="RHOMBOID-RELATED PROTEIN"/>
    <property type="match status" value="1"/>
</dbReference>
<evidence type="ECO:0000313" key="10">
    <source>
        <dbReference type="EMBL" id="MFK4751129.1"/>
    </source>
</evidence>
<feature type="domain" description="Rhomboid protease N-terminal" evidence="9">
    <location>
        <begin position="1"/>
        <end position="64"/>
    </location>
</feature>
<dbReference type="EC" id="3.4.21.105" evidence="10"/>
<keyword evidence="3" id="KW-0997">Cell inner membrane</keyword>
<evidence type="ECO:0000256" key="6">
    <source>
        <dbReference type="ARBA" id="ARBA00023136"/>
    </source>
</evidence>
<dbReference type="GO" id="GO:0016829">
    <property type="term" value="F:lyase activity"/>
    <property type="evidence" value="ECO:0007669"/>
    <property type="project" value="UniProtKB-KW"/>
</dbReference>
<evidence type="ECO:0000256" key="2">
    <source>
        <dbReference type="ARBA" id="ARBA00022475"/>
    </source>
</evidence>
<dbReference type="Gene3D" id="3.30.70.2080">
    <property type="match status" value="1"/>
</dbReference>
<keyword evidence="10" id="KW-0645">Protease</keyword>